<keyword evidence="14" id="KW-0315">Glutamine amidotransferase</keyword>
<dbReference type="Pfam" id="PF00958">
    <property type="entry name" value="GMP_synt_C"/>
    <property type="match status" value="1"/>
</dbReference>
<evidence type="ECO:0000256" key="13">
    <source>
        <dbReference type="ARBA" id="ARBA00022840"/>
    </source>
</evidence>
<dbReference type="SUPFAM" id="SSF54810">
    <property type="entry name" value="GMP synthetase C-terminal dimerisation domain"/>
    <property type="match status" value="2"/>
</dbReference>
<evidence type="ECO:0000256" key="17">
    <source>
        <dbReference type="ARBA" id="ARBA00023136"/>
    </source>
</evidence>
<dbReference type="Gene3D" id="3.30.300.10">
    <property type="match status" value="1"/>
</dbReference>
<dbReference type="InterPro" id="IPR011500">
    <property type="entry name" value="GPCR_3_9-Cys_dom"/>
</dbReference>
<dbReference type="InterPro" id="IPR000337">
    <property type="entry name" value="GPCR_3"/>
</dbReference>
<dbReference type="Gene3D" id="2.10.50.30">
    <property type="entry name" value="GPCR, family 3, nine cysteines domain"/>
    <property type="match status" value="2"/>
</dbReference>
<dbReference type="FunFam" id="3.40.50.620:FF:000044">
    <property type="entry name" value="GMP synthase [glutamine-hydrolyzing]"/>
    <property type="match status" value="1"/>
</dbReference>
<feature type="transmembrane region" description="Helical" evidence="24">
    <location>
        <begin position="1823"/>
        <end position="1846"/>
    </location>
</feature>
<dbReference type="NCBIfam" id="TIGR00888">
    <property type="entry name" value="guaA_Nterm"/>
    <property type="match status" value="1"/>
</dbReference>
<comment type="similarity">
    <text evidence="3">Belongs to the G-protein coupled receptor 3 family.</text>
</comment>
<evidence type="ECO:0000256" key="19">
    <source>
        <dbReference type="ARBA" id="ARBA00023180"/>
    </source>
</evidence>
<dbReference type="InterPro" id="IPR017926">
    <property type="entry name" value="GATASE"/>
</dbReference>
<keyword evidence="18" id="KW-0675">Receptor</keyword>
<keyword evidence="19" id="KW-0325">Glycoprotein</keyword>
<dbReference type="PROSITE" id="PS51273">
    <property type="entry name" value="GATASE_TYPE_1"/>
    <property type="match status" value="1"/>
</dbReference>
<dbReference type="Pfam" id="PF07562">
    <property type="entry name" value="NCD3G"/>
    <property type="match status" value="1"/>
</dbReference>
<dbReference type="FunFam" id="3.40.50.2300:FF:000016">
    <property type="entry name" value="Taste 1 receptor member 2"/>
    <property type="match status" value="2"/>
</dbReference>
<keyword evidence="15 24" id="KW-1133">Transmembrane helix</keyword>
<dbReference type="InterPro" id="IPR028082">
    <property type="entry name" value="Peripla_BP_I"/>
</dbReference>
<evidence type="ECO:0000259" key="25">
    <source>
        <dbReference type="PROSITE" id="PS50259"/>
    </source>
</evidence>
<dbReference type="GO" id="GO:0005524">
    <property type="term" value="F:ATP binding"/>
    <property type="evidence" value="ECO:0007669"/>
    <property type="project" value="UniProtKB-UniRule"/>
</dbReference>
<dbReference type="PRINTS" id="PR00592">
    <property type="entry name" value="CASENSINGR"/>
</dbReference>
<evidence type="ECO:0000256" key="8">
    <source>
        <dbReference type="ARBA" id="ARBA00022692"/>
    </source>
</evidence>
<feature type="transmembrane region" description="Helical" evidence="24">
    <location>
        <begin position="1743"/>
        <end position="1764"/>
    </location>
</feature>
<feature type="transmembrane region" description="Helical" evidence="24">
    <location>
        <begin position="1275"/>
        <end position="1298"/>
    </location>
</feature>
<dbReference type="GO" id="GO:0003921">
    <property type="term" value="F:GMP synthase activity"/>
    <property type="evidence" value="ECO:0007669"/>
    <property type="project" value="InterPro"/>
</dbReference>
<dbReference type="InterPro" id="IPR004739">
    <property type="entry name" value="GMP_synth_GATase"/>
</dbReference>
<dbReference type="InterPro" id="IPR014729">
    <property type="entry name" value="Rossmann-like_a/b/a_fold"/>
</dbReference>
<evidence type="ECO:0000256" key="18">
    <source>
        <dbReference type="ARBA" id="ARBA00023170"/>
    </source>
</evidence>
<evidence type="ECO:0000256" key="11">
    <source>
        <dbReference type="ARBA" id="ARBA00022749"/>
    </source>
</evidence>
<dbReference type="CDD" id="cd01997">
    <property type="entry name" value="GMP_synthase_C"/>
    <property type="match status" value="1"/>
</dbReference>
<organism evidence="27 28">
    <name type="scientific">Acipenser ruthenus</name>
    <name type="common">Sterlet sturgeon</name>
    <dbReference type="NCBI Taxonomy" id="7906"/>
    <lineage>
        <taxon>Eukaryota</taxon>
        <taxon>Metazoa</taxon>
        <taxon>Chordata</taxon>
        <taxon>Craniata</taxon>
        <taxon>Vertebrata</taxon>
        <taxon>Euteleostomi</taxon>
        <taxon>Actinopterygii</taxon>
        <taxon>Chondrostei</taxon>
        <taxon>Acipenseriformes</taxon>
        <taxon>Acipenseridae</taxon>
        <taxon>Acipenser</taxon>
    </lineage>
</organism>
<reference evidence="27 28" key="1">
    <citation type="submission" date="2019-01" db="EMBL/GenBank/DDBJ databases">
        <title>Draft Genome and Complete Hox-Cluster Characterization of the Sterlet Sturgeon (Acipenser ruthenus).</title>
        <authorList>
            <person name="Wei Q."/>
        </authorList>
    </citation>
    <scope>NUCLEOTIDE SEQUENCE [LARGE SCALE GENOMIC DNA]</scope>
    <source>
        <strain evidence="27">WHYD16114868_AA</strain>
        <tissue evidence="27">Blood</tissue>
    </source>
</reference>
<evidence type="ECO:0000256" key="14">
    <source>
        <dbReference type="ARBA" id="ARBA00022962"/>
    </source>
</evidence>
<dbReference type="InterPro" id="IPR017979">
    <property type="entry name" value="GPCR_3_CS"/>
</dbReference>
<comment type="subcellular location">
    <subcellularLocation>
        <location evidence="1">Cell membrane</location>
        <topology evidence="1">Multi-pass membrane protein</topology>
    </subcellularLocation>
</comment>
<dbReference type="Gene3D" id="3.40.50.2300">
    <property type="match status" value="4"/>
</dbReference>
<dbReference type="InterPro" id="IPR001828">
    <property type="entry name" value="ANF_lig-bd_rcpt"/>
</dbReference>
<dbReference type="FunFam" id="3.40.50.880:FF:000013">
    <property type="entry name" value="GMP synthase [glutamine-hydrolyzing]"/>
    <property type="match status" value="1"/>
</dbReference>
<feature type="domain" description="GMPS ATP-PPase" evidence="26">
    <location>
        <begin position="215"/>
        <end position="433"/>
    </location>
</feature>
<dbReference type="EC" id="6.3.5.2" evidence="5"/>
<dbReference type="InterPro" id="IPR000068">
    <property type="entry name" value="GPCR_3_Ca_sens_rcpt-rel"/>
</dbReference>
<dbReference type="Pfam" id="PF00117">
    <property type="entry name" value="GATase"/>
    <property type="match status" value="1"/>
</dbReference>
<keyword evidence="9" id="KW-0732">Signal</keyword>
<evidence type="ECO:0000256" key="24">
    <source>
        <dbReference type="SAM" id="Phobius"/>
    </source>
</evidence>
<keyword evidence="13 22" id="KW-0067">ATP-binding</keyword>
<evidence type="ECO:0000256" key="20">
    <source>
        <dbReference type="ARBA" id="ARBA00023224"/>
    </source>
</evidence>
<dbReference type="Gene3D" id="3.40.50.620">
    <property type="entry name" value="HUPs"/>
    <property type="match status" value="1"/>
</dbReference>
<keyword evidence="8 24" id="KW-0812">Transmembrane</keyword>
<evidence type="ECO:0000313" key="28">
    <source>
        <dbReference type="Proteomes" id="UP000289886"/>
    </source>
</evidence>
<dbReference type="InterPro" id="IPR029062">
    <property type="entry name" value="Class_I_gatase-like"/>
</dbReference>
<dbReference type="Pfam" id="PF02540">
    <property type="entry name" value="NAD_synthase"/>
    <property type="match status" value="1"/>
</dbReference>
<dbReference type="InterPro" id="IPR017978">
    <property type="entry name" value="GPCR_3_C"/>
</dbReference>
<evidence type="ECO:0000313" key="27">
    <source>
        <dbReference type="EMBL" id="RXM29434.1"/>
    </source>
</evidence>
<dbReference type="GO" id="GO:0004930">
    <property type="term" value="F:G protein-coupled receptor activity"/>
    <property type="evidence" value="ECO:0007669"/>
    <property type="project" value="UniProtKB-KW"/>
</dbReference>
<dbReference type="PROSITE" id="PS51553">
    <property type="entry name" value="GMPS_ATP_PPASE"/>
    <property type="match status" value="1"/>
</dbReference>
<evidence type="ECO:0000256" key="12">
    <source>
        <dbReference type="ARBA" id="ARBA00022755"/>
    </source>
</evidence>
<dbReference type="InterPro" id="IPR025777">
    <property type="entry name" value="GMPS_ATP_PPase_dom"/>
</dbReference>
<evidence type="ECO:0000256" key="3">
    <source>
        <dbReference type="ARBA" id="ARBA00007242"/>
    </source>
</evidence>
<dbReference type="Gene3D" id="3.40.50.880">
    <property type="match status" value="1"/>
</dbReference>
<dbReference type="InterPro" id="IPR038550">
    <property type="entry name" value="GPCR_3_9-Cys_sf"/>
</dbReference>
<evidence type="ECO:0000256" key="1">
    <source>
        <dbReference type="ARBA" id="ARBA00004651"/>
    </source>
</evidence>
<feature type="transmembrane region" description="Helical" evidence="24">
    <location>
        <begin position="1935"/>
        <end position="1956"/>
    </location>
</feature>
<keyword evidence="7" id="KW-0436">Ligase</keyword>
<evidence type="ECO:0000256" key="16">
    <source>
        <dbReference type="ARBA" id="ARBA00023040"/>
    </source>
</evidence>
<dbReference type="SUPFAM" id="SSF52402">
    <property type="entry name" value="Adenine nucleotide alpha hydrolases-like"/>
    <property type="match status" value="1"/>
</dbReference>
<feature type="transmembrane region" description="Helical" evidence="24">
    <location>
        <begin position="1116"/>
        <end position="1139"/>
    </location>
</feature>
<evidence type="ECO:0000256" key="22">
    <source>
        <dbReference type="PROSITE-ProRule" id="PRU00886"/>
    </source>
</evidence>
<evidence type="ECO:0000256" key="10">
    <source>
        <dbReference type="ARBA" id="ARBA00022741"/>
    </source>
</evidence>
<keyword evidence="6" id="KW-1003">Cell membrane</keyword>
<keyword evidence="10 22" id="KW-0547">Nucleotide-binding</keyword>
<protein>
    <recommendedName>
        <fullName evidence="5">GMP synthase (glutamine-hydrolyzing)</fullName>
        <ecNumber evidence="5">6.3.5.2</ecNumber>
    </recommendedName>
    <alternativeName>
        <fullName evidence="21">Glutamine amidotransferase</fullName>
    </alternativeName>
</protein>
<dbReference type="CDD" id="cd01742">
    <property type="entry name" value="GATase1_GMP_Synthase"/>
    <property type="match status" value="1"/>
</dbReference>
<feature type="transmembrane region" description="Helical" evidence="24">
    <location>
        <begin position="1776"/>
        <end position="1802"/>
    </location>
</feature>
<feature type="transmembrane region" description="Helical" evidence="24">
    <location>
        <begin position="1230"/>
        <end position="1248"/>
    </location>
</feature>
<feature type="domain" description="G-protein coupled receptors family 3 profile" evidence="25">
    <location>
        <begin position="1706"/>
        <end position="1958"/>
    </location>
</feature>
<sequence>MALSNGDTKEITGDPRDGPRHTEGAVVILDAGAQYGKVIDRRVRELFVQSEILPLDTPAFAIREQGFRAIIISGGPNSVYAEDAPWFDPAIFTIGKPVLGICYGMQMMNKVFGGTVHRKNVREDGVFNISVDNSCSLFRGLQKEELVLLTHGDSVDKVADGFKVIAQSGNIVAGIANEQKKLFGVQFHPEVDLTERGREMLKNFLFEIAGCSGNFTVQNREEACIQEIKEKVNNSKVLVLLSGGVDSTVCTALLNKALNQDQVIAVHIDNGFMRKRESKSVEEALKKLGINVKVINAAHTFYNGTTTLPISDEDRTPRKRISKTLNMTTNPEEKRKIIGDTFVKVANEVIGEMNLKPEEVYLAQGTLRPDLIESASTIASSKAEVIKTHHNDTELIRRLRDEGKVIEPLKDFHKDEVRALGRELGLPEDIVSRHPFPGPGLAIRVICADEPYVCKDFAETNNILKIVVDFSASVKKGDCRSYSYVCGISSKDSPHWESLMFLSRLIPRMCHGINRVVYVFGPQVKEPPTDITPTFLTTGVLGTLRQADFVAHVILRESGCAGKISQMPVILTPLHFDRDPLQKQPSCRRSVVIRTFITSDFMTGIPATPNNQIAEEVVLKMVNEIKKIPGISRVMYDLTSKPPGTTEWESYRWIQAMMFAVDEINDSHELLPNVKLGFAVYDTCDSIAKAVEGTFALVTGKDNYIPNYRCHLNSSLAAVIGESSSSISIAMARILGIYQYPQISYFSSIPILSDKQQFPSFLRTIPSDTFQSKAFAYLVKYFGWKWVGTLAEDIEYGTQGVQLFKQEVKKLGICIAFAEKIPVVYSRQKYVQIVETIKKSTAKVIVVFSGETNMIPLVEEIERQNVTGITWLASEAWSSTTYIANKEQYKYFEGALGFGIMKGNIPGFDKFIFKLQPLNNPHDIFLKEFWENVFGCTWSNQGTKPRCTGEESLLESNNTFLDTSELRITCNVYNAVYAIAHALHKLQSCQVGKGPFAKGACAKANDFEPWQLLHYVKKVQFTDKTGNEQYFDENGDTVPKYDILNWQRAADGSIVLKTVGRYDGSELGQELKINEQAIIWNDFTNCIKCPADYWSNSKKDKCVAREIEFLSFGESLGIILTVFAVLGSCLTLSVFGIFIKNMNTPIVRANNLELSFLLLFSLVLCFLCALTFIGEPRVELCVLRRTGFAISFALCISCILVKTIVVLLAFKMTVPNQNVMKHFRPVHQCMTVAAATLIQIVICLGFMLSSPPSVEKNREAVIAKIILECREGSELTLFCILGYIGFLAVIDFALAFLARNLPDNFNEAKFITFSLLVFVVVWISFIPGYISTKGKYLVSYGSSCTVLSDKFQFPSFLRMIPNDDFQSKAMANLVVYFGWTWVGTIAADDDYGKYGIKLFKEEVEKAGVCISFSETLPKLYSRETILNIVETVKRSTANIVVVFAADVDLSPLIEELIIHNITDKTWIASEAWVTSALISKPEYYSALGGTLGFAIRRAHIPNLKEYLLNINPFESHDPLIGEFWQRAFNCTLEDMHAVENMYTATVSGNMTNARLHSIDPIASHLCTGLKELDKINNTYSDVSQLRFTYSVYKSVYTVAHALHDMETCIKGKGPFVDQTCANISDFEPWQAPRSVCSESCQPGTRKGIRQGDPVCCFDCIPCADGEISNETDSRECIQCGEDYWSNTNRDACMAKEIEFLAYDEALGITLIAVSAFGACIAIAVAIIFLDYRNTALVKVNDAVLSFFIRFSLVITFLSSIIFVGEPVKWSCMTRQVSLALGFCVCLSCIMGKTIVLMFTARAAKSKNPEKTNSEPIRPIHQRIIALTCILIHACACTVWLVLYPPYPVKNTASQNIKILLECDEGSIIFICCIFGYNVLLALLGFVFAFMARKLPDNFNEAKFVTFGMLVFFIVWISFVAAYLSTGENSWSLLRYLLFWPQVLACWPASLSLNVTLSY</sequence>
<comment type="pathway">
    <text evidence="2">Purine metabolism; GMP biosynthesis; GMP from XMP (L-Gln route): step 1/1.</text>
</comment>
<evidence type="ECO:0000259" key="26">
    <source>
        <dbReference type="PROSITE" id="PS51553"/>
    </source>
</evidence>
<dbReference type="UniPathway" id="UPA00189">
    <property type="reaction ID" value="UER00296"/>
</dbReference>
<dbReference type="FunFam" id="2.10.50.30:FF:000002">
    <property type="entry name" value="Vomeronasal 2 receptor, h1"/>
    <property type="match status" value="1"/>
</dbReference>
<dbReference type="PRINTS" id="PR00248">
    <property type="entry name" value="GPCRMGR"/>
</dbReference>
<comment type="caution">
    <text evidence="27">The sequence shown here is derived from an EMBL/GenBank/DDBJ whole genome shotgun (WGS) entry which is preliminary data.</text>
</comment>
<name>A0A444U2N9_ACIRT</name>
<dbReference type="Proteomes" id="UP000289886">
    <property type="component" value="Unassembled WGS sequence"/>
</dbReference>
<feature type="domain" description="G-protein coupled receptors family 3 profile" evidence="25">
    <location>
        <begin position="1116"/>
        <end position="1348"/>
    </location>
</feature>
<evidence type="ECO:0000256" key="23">
    <source>
        <dbReference type="SAM" id="MobiDB-lite"/>
    </source>
</evidence>
<dbReference type="NCBIfam" id="NF000848">
    <property type="entry name" value="PRK00074.1"/>
    <property type="match status" value="1"/>
</dbReference>
<dbReference type="Pfam" id="PF01094">
    <property type="entry name" value="ANF_receptor"/>
    <property type="match status" value="1"/>
</dbReference>
<evidence type="ECO:0000256" key="9">
    <source>
        <dbReference type="ARBA" id="ARBA00022729"/>
    </source>
</evidence>
<evidence type="ECO:0000256" key="21">
    <source>
        <dbReference type="ARBA" id="ARBA00031356"/>
    </source>
</evidence>
<comment type="subunit">
    <text evidence="4">Homodimer.</text>
</comment>
<feature type="region of interest" description="Disordered" evidence="23">
    <location>
        <begin position="1"/>
        <end position="22"/>
    </location>
</feature>
<accession>A0A444U2N9</accession>
<evidence type="ECO:0000256" key="4">
    <source>
        <dbReference type="ARBA" id="ARBA00011738"/>
    </source>
</evidence>
<feature type="transmembrane region" description="Helical" evidence="24">
    <location>
        <begin position="1705"/>
        <end position="1731"/>
    </location>
</feature>
<dbReference type="PANTHER" id="PTHR24061:SF581">
    <property type="entry name" value="G-PROTEIN COUPLED RECEPTORS FAMILY 3 PROFILE DOMAIN-CONTAINING PROTEIN"/>
    <property type="match status" value="1"/>
</dbReference>
<evidence type="ECO:0000256" key="2">
    <source>
        <dbReference type="ARBA" id="ARBA00005153"/>
    </source>
</evidence>
<feature type="transmembrane region" description="Helical" evidence="24">
    <location>
        <begin position="1866"/>
        <end position="1891"/>
    </location>
</feature>
<keyword evidence="20" id="KW-0807">Transducer</keyword>
<dbReference type="PROSITE" id="PS00981">
    <property type="entry name" value="G_PROTEIN_RECEP_F3_3"/>
    <property type="match status" value="1"/>
</dbReference>
<feature type="transmembrane region" description="Helical" evidence="24">
    <location>
        <begin position="1310"/>
        <end position="1330"/>
    </location>
</feature>
<dbReference type="PROSITE" id="PS50259">
    <property type="entry name" value="G_PROTEIN_RECEP_F3_4"/>
    <property type="match status" value="2"/>
</dbReference>
<keyword evidence="28" id="KW-1185">Reference proteome</keyword>
<dbReference type="FunFam" id="3.30.300.10:FF:000008">
    <property type="entry name" value="GMP synthase [glutamine-hydrolyzing]"/>
    <property type="match status" value="1"/>
</dbReference>
<dbReference type="InterPro" id="IPR001674">
    <property type="entry name" value="GMP_synth_C"/>
</dbReference>
<gene>
    <name evidence="27" type="ORF">EOD39_2268</name>
</gene>
<dbReference type="GO" id="GO:0005886">
    <property type="term" value="C:plasma membrane"/>
    <property type="evidence" value="ECO:0007669"/>
    <property type="project" value="UniProtKB-SubCell"/>
</dbReference>
<evidence type="ECO:0000256" key="5">
    <source>
        <dbReference type="ARBA" id="ARBA00012746"/>
    </source>
</evidence>
<feature type="transmembrane region" description="Helical" evidence="24">
    <location>
        <begin position="1151"/>
        <end position="1174"/>
    </location>
</feature>
<keyword evidence="17 24" id="KW-0472">Membrane</keyword>
<dbReference type="SUPFAM" id="SSF52317">
    <property type="entry name" value="Class I glutamine amidotransferase-like"/>
    <property type="match status" value="1"/>
</dbReference>
<dbReference type="SUPFAM" id="SSF53822">
    <property type="entry name" value="Periplasmic binding protein-like I"/>
    <property type="match status" value="2"/>
</dbReference>
<evidence type="ECO:0000256" key="6">
    <source>
        <dbReference type="ARBA" id="ARBA00022475"/>
    </source>
</evidence>
<feature type="transmembrane region" description="Helical" evidence="24">
    <location>
        <begin position="1186"/>
        <end position="1210"/>
    </location>
</feature>
<keyword evidence="16" id="KW-0297">G-protein coupled receptor</keyword>
<dbReference type="PANTHER" id="PTHR24061">
    <property type="entry name" value="CALCIUM-SENSING RECEPTOR-RELATED"/>
    <property type="match status" value="1"/>
</dbReference>
<feature type="transmembrane region" description="Helical" evidence="24">
    <location>
        <begin position="1903"/>
        <end position="1923"/>
    </location>
</feature>
<evidence type="ECO:0000256" key="7">
    <source>
        <dbReference type="ARBA" id="ARBA00022598"/>
    </source>
</evidence>
<keyword evidence="11 22" id="KW-0332">GMP biosynthesis</keyword>
<dbReference type="Pfam" id="PF00003">
    <property type="entry name" value="7tm_3"/>
    <property type="match status" value="2"/>
</dbReference>
<dbReference type="FunFam" id="3.40.50.2300:FF:000475">
    <property type="entry name" value="Olfactory receptor C family, g2"/>
    <property type="match status" value="1"/>
</dbReference>
<proteinExistence type="inferred from homology"/>
<dbReference type="EMBL" id="SCEB01215451">
    <property type="protein sequence ID" value="RXM29434.1"/>
    <property type="molecule type" value="Genomic_DNA"/>
</dbReference>
<evidence type="ECO:0000256" key="15">
    <source>
        <dbReference type="ARBA" id="ARBA00022989"/>
    </source>
</evidence>
<feature type="compositionally biased region" description="Basic and acidic residues" evidence="23">
    <location>
        <begin position="7"/>
        <end position="22"/>
    </location>
</feature>
<dbReference type="InterPro" id="IPR022310">
    <property type="entry name" value="NAD/GMP_synthase"/>
</dbReference>
<feature type="binding site" evidence="22">
    <location>
        <begin position="242"/>
        <end position="248"/>
    </location>
    <ligand>
        <name>ATP</name>
        <dbReference type="ChEBI" id="CHEBI:30616"/>
    </ligand>
</feature>
<keyword evidence="12 22" id="KW-0658">Purine biosynthesis</keyword>